<organism evidence="2 3">
    <name type="scientific">Spodoptera exigua</name>
    <name type="common">Beet armyworm</name>
    <name type="synonym">Noctua fulgens</name>
    <dbReference type="NCBI Taxonomy" id="7107"/>
    <lineage>
        <taxon>Eukaryota</taxon>
        <taxon>Metazoa</taxon>
        <taxon>Ecdysozoa</taxon>
        <taxon>Arthropoda</taxon>
        <taxon>Hexapoda</taxon>
        <taxon>Insecta</taxon>
        <taxon>Pterygota</taxon>
        <taxon>Neoptera</taxon>
        <taxon>Endopterygota</taxon>
        <taxon>Lepidoptera</taxon>
        <taxon>Glossata</taxon>
        <taxon>Ditrysia</taxon>
        <taxon>Noctuoidea</taxon>
        <taxon>Noctuidae</taxon>
        <taxon>Amphipyrinae</taxon>
        <taxon>Spodoptera</taxon>
    </lineage>
</organism>
<dbReference type="EMBL" id="JACEFF010000738">
    <property type="protein sequence ID" value="KAH9631973.1"/>
    <property type="molecule type" value="Genomic_DNA"/>
</dbReference>
<dbReference type="AlphaFoldDB" id="A0A922M8I5"/>
<evidence type="ECO:0000259" key="1">
    <source>
        <dbReference type="Pfam" id="PF03372"/>
    </source>
</evidence>
<proteinExistence type="predicted"/>
<dbReference type="GO" id="GO:0007508">
    <property type="term" value="P:larval heart development"/>
    <property type="evidence" value="ECO:0007669"/>
    <property type="project" value="TreeGrafter"/>
</dbReference>
<dbReference type="PANTHER" id="PTHR33395:SF22">
    <property type="entry name" value="REVERSE TRANSCRIPTASE DOMAIN-CONTAINING PROTEIN"/>
    <property type="match status" value="1"/>
</dbReference>
<dbReference type="PANTHER" id="PTHR33395">
    <property type="entry name" value="TRANSCRIPTASE, PUTATIVE-RELATED-RELATED"/>
    <property type="match status" value="1"/>
</dbReference>
<dbReference type="GO" id="GO:0003824">
    <property type="term" value="F:catalytic activity"/>
    <property type="evidence" value="ECO:0007669"/>
    <property type="project" value="InterPro"/>
</dbReference>
<comment type="caution">
    <text evidence="2">The sequence shown here is derived from an EMBL/GenBank/DDBJ whole genome shotgun (WGS) entry which is preliminary data.</text>
</comment>
<evidence type="ECO:0000313" key="2">
    <source>
        <dbReference type="EMBL" id="KAH9631973.1"/>
    </source>
</evidence>
<dbReference type="Pfam" id="PF03372">
    <property type="entry name" value="Exo_endo_phos"/>
    <property type="match status" value="1"/>
</dbReference>
<dbReference type="Proteomes" id="UP000814243">
    <property type="component" value="Unassembled WGS sequence"/>
</dbReference>
<feature type="domain" description="Endonuclease/exonuclease/phosphatase" evidence="1">
    <location>
        <begin position="94"/>
        <end position="235"/>
    </location>
</feature>
<dbReference type="InterPro" id="IPR036691">
    <property type="entry name" value="Endo/exonu/phosph_ase_sf"/>
</dbReference>
<dbReference type="GO" id="GO:0031012">
    <property type="term" value="C:extracellular matrix"/>
    <property type="evidence" value="ECO:0007669"/>
    <property type="project" value="TreeGrafter"/>
</dbReference>
<evidence type="ECO:0000313" key="3">
    <source>
        <dbReference type="Proteomes" id="UP000814243"/>
    </source>
</evidence>
<name>A0A922M8I5_SPOEX</name>
<dbReference type="SUPFAM" id="SSF56219">
    <property type="entry name" value="DNase I-like"/>
    <property type="match status" value="1"/>
</dbReference>
<gene>
    <name evidence="2" type="ORF">HF086_000310</name>
</gene>
<reference evidence="2" key="1">
    <citation type="journal article" date="2021" name="G3 (Bethesda)">
        <title>Genome and transcriptome analysis of the beet armyworm Spodoptera exigua reveals targets for pest control. .</title>
        <authorList>
            <person name="Simon S."/>
            <person name="Breeschoten T."/>
            <person name="Jansen H.J."/>
            <person name="Dirks R.P."/>
            <person name="Schranz M.E."/>
            <person name="Ros V.I.D."/>
        </authorList>
    </citation>
    <scope>NUCLEOTIDE SEQUENCE</scope>
    <source>
        <strain evidence="2">TB_SE_WUR_2020</strain>
    </source>
</reference>
<accession>A0A922M8I5</accession>
<protein>
    <recommendedName>
        <fullName evidence="1">Endonuclease/exonuclease/phosphatase domain-containing protein</fullName>
    </recommendedName>
</protein>
<sequence>MVSGTDEVQAYLQNLFPDGGCTVEELKAKGDYRSFKIGVPPELYENCVSPNIWPTNARVKEWFFVDNQLKTCIKYSNPASRATCKQSFSCIYQNVRGLNTKLNFLRQNLLMINCDAIAVTETFLTNSVLDSELTSNGWSVLRRDRVTGAGGGVMLVARPGVKVTRCCDLETTNGEDLWVRCVTEHASFYICVVYIHPRASDELYMSWFLKVESFIDSLNGDVIIVGDLNLNPVYTSSSILSYYCYFLTVNGLKERNEVKNAYGGQLDVVLVSDCIDHVEVTEVDGGGLVPKRDAYHPPLEVVFSSNYHSIEKAHPSNIDTDKDWNFPKGNYKHMYYLIAEASWQEVFEAGDVDTALDCFYDVLYTIFDKCVPKKKDLGSQVDVTRFGLPLT</sequence>
<dbReference type="InterPro" id="IPR005135">
    <property type="entry name" value="Endo/exonuclease/phosphatase"/>
</dbReference>
<dbReference type="GO" id="GO:0061343">
    <property type="term" value="P:cell adhesion involved in heart morphogenesis"/>
    <property type="evidence" value="ECO:0007669"/>
    <property type="project" value="TreeGrafter"/>
</dbReference>
<dbReference type="Gene3D" id="3.60.10.10">
    <property type="entry name" value="Endonuclease/exonuclease/phosphatase"/>
    <property type="match status" value="1"/>
</dbReference>